<protein>
    <recommendedName>
        <fullName evidence="3">histidine kinase</fullName>
        <ecNumber evidence="3">2.7.13.3</ecNumber>
    </recommendedName>
</protein>
<dbReference type="Proteomes" id="UP000033673">
    <property type="component" value="Unassembled WGS sequence"/>
</dbReference>
<evidence type="ECO:0000256" key="11">
    <source>
        <dbReference type="ARBA" id="ARBA00023012"/>
    </source>
</evidence>
<dbReference type="InterPro" id="IPR005467">
    <property type="entry name" value="His_kinase_dom"/>
</dbReference>
<dbReference type="PANTHER" id="PTHR45436:SF14">
    <property type="entry name" value="SENSOR PROTEIN QSEC"/>
    <property type="match status" value="1"/>
</dbReference>
<keyword evidence="7" id="KW-0547">Nucleotide-binding</keyword>
<evidence type="ECO:0000259" key="14">
    <source>
        <dbReference type="PROSITE" id="PS50109"/>
    </source>
</evidence>
<dbReference type="STRING" id="579748.TW81_11760"/>
<reference evidence="15 16" key="1">
    <citation type="journal article" date="2015" name="BMC Genomics">
        <title>Genome mining reveals unlocked bioactive potential of marine Gram-negative bacteria.</title>
        <authorList>
            <person name="Machado H."/>
            <person name="Sonnenschein E.C."/>
            <person name="Melchiorsen J."/>
            <person name="Gram L."/>
        </authorList>
    </citation>
    <scope>NUCLEOTIDE SEQUENCE [LARGE SCALE GENOMIC DNA]</scope>
    <source>
        <strain evidence="15 16">S2757</strain>
    </source>
</reference>
<dbReference type="AlphaFoldDB" id="A0A0F4NLF1"/>
<evidence type="ECO:0000256" key="5">
    <source>
        <dbReference type="ARBA" id="ARBA00022679"/>
    </source>
</evidence>
<evidence type="ECO:0000256" key="2">
    <source>
        <dbReference type="ARBA" id="ARBA00004141"/>
    </source>
</evidence>
<dbReference type="InterPro" id="IPR036097">
    <property type="entry name" value="HisK_dim/P_sf"/>
</dbReference>
<dbReference type="Pfam" id="PF00512">
    <property type="entry name" value="HisKA"/>
    <property type="match status" value="1"/>
</dbReference>
<evidence type="ECO:0000256" key="12">
    <source>
        <dbReference type="ARBA" id="ARBA00023136"/>
    </source>
</evidence>
<keyword evidence="8 15" id="KW-0418">Kinase</keyword>
<dbReference type="CDD" id="cd00075">
    <property type="entry name" value="HATPase"/>
    <property type="match status" value="1"/>
</dbReference>
<keyword evidence="4" id="KW-0597">Phosphoprotein</keyword>
<dbReference type="InterPro" id="IPR013727">
    <property type="entry name" value="2CSK_N"/>
</dbReference>
<dbReference type="GO" id="GO:0005886">
    <property type="term" value="C:plasma membrane"/>
    <property type="evidence" value="ECO:0007669"/>
    <property type="project" value="TreeGrafter"/>
</dbReference>
<keyword evidence="6 13" id="KW-0812">Transmembrane</keyword>
<dbReference type="PRINTS" id="PR00344">
    <property type="entry name" value="BCTRLSENSOR"/>
</dbReference>
<dbReference type="Gene3D" id="3.30.565.10">
    <property type="entry name" value="Histidine kinase-like ATPase, C-terminal domain"/>
    <property type="match status" value="1"/>
</dbReference>
<proteinExistence type="predicted"/>
<dbReference type="Pfam" id="PF08521">
    <property type="entry name" value="2CSK_N"/>
    <property type="match status" value="1"/>
</dbReference>
<evidence type="ECO:0000256" key="6">
    <source>
        <dbReference type="ARBA" id="ARBA00022692"/>
    </source>
</evidence>
<feature type="transmembrane region" description="Helical" evidence="13">
    <location>
        <begin position="20"/>
        <end position="38"/>
    </location>
</feature>
<evidence type="ECO:0000256" key="1">
    <source>
        <dbReference type="ARBA" id="ARBA00000085"/>
    </source>
</evidence>
<name>A0A0F4NLF1_9VIBR</name>
<dbReference type="Pfam" id="PF02518">
    <property type="entry name" value="HATPase_c"/>
    <property type="match status" value="1"/>
</dbReference>
<dbReference type="InterPro" id="IPR004358">
    <property type="entry name" value="Sig_transdc_His_kin-like_C"/>
</dbReference>
<keyword evidence="16" id="KW-1185">Reference proteome</keyword>
<dbReference type="EMBL" id="JXXV01000018">
    <property type="protein sequence ID" value="KJY82876.1"/>
    <property type="molecule type" value="Genomic_DNA"/>
</dbReference>
<organism evidence="15 16">
    <name type="scientific">Vibrio galatheae</name>
    <dbReference type="NCBI Taxonomy" id="579748"/>
    <lineage>
        <taxon>Bacteria</taxon>
        <taxon>Pseudomonadati</taxon>
        <taxon>Pseudomonadota</taxon>
        <taxon>Gammaproteobacteria</taxon>
        <taxon>Vibrionales</taxon>
        <taxon>Vibrionaceae</taxon>
        <taxon>Vibrio</taxon>
    </lineage>
</organism>
<keyword evidence="5" id="KW-0808">Transferase</keyword>
<dbReference type="InterPro" id="IPR003661">
    <property type="entry name" value="HisK_dim/P_dom"/>
</dbReference>
<dbReference type="PANTHER" id="PTHR45436">
    <property type="entry name" value="SENSOR HISTIDINE KINASE YKOH"/>
    <property type="match status" value="1"/>
</dbReference>
<evidence type="ECO:0000256" key="8">
    <source>
        <dbReference type="ARBA" id="ARBA00022777"/>
    </source>
</evidence>
<dbReference type="EC" id="2.7.13.3" evidence="3"/>
<comment type="caution">
    <text evidence="15">The sequence shown here is derived from an EMBL/GenBank/DDBJ whole genome shotgun (WGS) entry which is preliminary data.</text>
</comment>
<evidence type="ECO:0000313" key="15">
    <source>
        <dbReference type="EMBL" id="KJY82876.1"/>
    </source>
</evidence>
<keyword evidence="12 13" id="KW-0472">Membrane</keyword>
<dbReference type="GO" id="GO:0000155">
    <property type="term" value="F:phosphorelay sensor kinase activity"/>
    <property type="evidence" value="ECO:0007669"/>
    <property type="project" value="InterPro"/>
</dbReference>
<keyword evidence="10 13" id="KW-1133">Transmembrane helix</keyword>
<comment type="subcellular location">
    <subcellularLocation>
        <location evidence="2">Membrane</location>
        <topology evidence="2">Multi-pass membrane protein</topology>
    </subcellularLocation>
</comment>
<dbReference type="InterPro" id="IPR003594">
    <property type="entry name" value="HATPase_dom"/>
</dbReference>
<dbReference type="RefSeq" id="WP_045955901.1">
    <property type="nucleotide sequence ID" value="NZ_JXXV01000018.1"/>
</dbReference>
<keyword evidence="11" id="KW-0902">Two-component regulatory system</keyword>
<evidence type="ECO:0000313" key="16">
    <source>
        <dbReference type="Proteomes" id="UP000033673"/>
    </source>
</evidence>
<evidence type="ECO:0000256" key="13">
    <source>
        <dbReference type="SAM" id="Phobius"/>
    </source>
</evidence>
<evidence type="ECO:0000256" key="10">
    <source>
        <dbReference type="ARBA" id="ARBA00022989"/>
    </source>
</evidence>
<dbReference type="PATRIC" id="fig|579748.3.peg.2428"/>
<feature type="domain" description="Histidine kinase" evidence="14">
    <location>
        <begin position="265"/>
        <end position="475"/>
    </location>
</feature>
<dbReference type="InterPro" id="IPR036890">
    <property type="entry name" value="HATPase_C_sf"/>
</dbReference>
<dbReference type="InterPro" id="IPR050428">
    <property type="entry name" value="TCS_sensor_his_kinase"/>
</dbReference>
<dbReference type="SUPFAM" id="SSF55874">
    <property type="entry name" value="ATPase domain of HSP90 chaperone/DNA topoisomerase II/histidine kinase"/>
    <property type="match status" value="1"/>
</dbReference>
<dbReference type="SMART" id="SM00388">
    <property type="entry name" value="HisKA"/>
    <property type="match status" value="1"/>
</dbReference>
<dbReference type="PROSITE" id="PS50109">
    <property type="entry name" value="HIS_KIN"/>
    <property type="match status" value="1"/>
</dbReference>
<evidence type="ECO:0000256" key="4">
    <source>
        <dbReference type="ARBA" id="ARBA00022553"/>
    </source>
</evidence>
<dbReference type="Gene3D" id="1.10.287.130">
    <property type="match status" value="1"/>
</dbReference>
<sequence>MKSENFERKAPYSIKRQLTLSVTILVSVLLMISLYFSFQSAKHEVEEVYDARLGQSAKLLLLAVSLSKNQNDIIDHRHQFDAWMDNIRQLAANDDEGTVYGHPYEQNLVFQFFSSGELLWSSIDDLPALSKSAQDSGFTDVDVKGEAWRTFQLTFINEQGISEYVVVAEKHAIRQEIINEIALATSIEQMFLLPALLAVLLWLIAKYLRPIDQLRTAIALRNAHHLDRIHVKDHTVELAPLVDALNTLLEELELAWEREKRFTRAAAHELKTPLTILRLNVENALATDEPEQKQQDLHNILLGIERTDRLIQQLLTLAKVETTSERAIDSVDLNVLLQRVIGDLAPLALKQNQDICLEGRCSKFLGDSALLEVLFRNLIDNAIRYSGSGSAIRVVLHEKNSVIEVQVSDNGPDIAPVTRERLFEAFYRGQSDRGDGAGLGMAICRDIATLHNASLELMPRSDENNTFVVRFSHSN</sequence>
<dbReference type="GO" id="GO:0005524">
    <property type="term" value="F:ATP binding"/>
    <property type="evidence" value="ECO:0007669"/>
    <property type="project" value="UniProtKB-KW"/>
</dbReference>
<dbReference type="CDD" id="cd00082">
    <property type="entry name" value="HisKA"/>
    <property type="match status" value="1"/>
</dbReference>
<evidence type="ECO:0000256" key="9">
    <source>
        <dbReference type="ARBA" id="ARBA00022840"/>
    </source>
</evidence>
<comment type="catalytic activity">
    <reaction evidence="1">
        <text>ATP + protein L-histidine = ADP + protein N-phospho-L-histidine.</text>
        <dbReference type="EC" id="2.7.13.3"/>
    </reaction>
</comment>
<gene>
    <name evidence="15" type="ORF">TW81_11760</name>
</gene>
<accession>A0A0F4NLF1</accession>
<keyword evidence="9" id="KW-0067">ATP-binding</keyword>
<evidence type="ECO:0000256" key="7">
    <source>
        <dbReference type="ARBA" id="ARBA00022741"/>
    </source>
</evidence>
<dbReference type="SMART" id="SM00387">
    <property type="entry name" value="HATPase_c"/>
    <property type="match status" value="1"/>
</dbReference>
<dbReference type="SUPFAM" id="SSF47384">
    <property type="entry name" value="Homodimeric domain of signal transducing histidine kinase"/>
    <property type="match status" value="1"/>
</dbReference>
<evidence type="ECO:0000256" key="3">
    <source>
        <dbReference type="ARBA" id="ARBA00012438"/>
    </source>
</evidence>